<protein>
    <recommendedName>
        <fullName evidence="4">RNase H type-1 domain-containing protein</fullName>
    </recommendedName>
</protein>
<dbReference type="EMBL" id="JBBWRZ010000004">
    <property type="protein sequence ID" value="KAK8237813.1"/>
    <property type="molecule type" value="Genomic_DNA"/>
</dbReference>
<gene>
    <name evidence="2" type="ORF">HDK90DRAFT_481580</name>
</gene>
<accession>A0ABR1YS36</accession>
<evidence type="ECO:0000256" key="1">
    <source>
        <dbReference type="SAM" id="MobiDB-lite"/>
    </source>
</evidence>
<keyword evidence="3" id="KW-1185">Reference proteome</keyword>
<name>A0ABR1YS36_9PEZI</name>
<feature type="region of interest" description="Disordered" evidence="1">
    <location>
        <begin position="44"/>
        <end position="63"/>
    </location>
</feature>
<dbReference type="SUPFAM" id="SSF53098">
    <property type="entry name" value="Ribonuclease H-like"/>
    <property type="match status" value="1"/>
</dbReference>
<dbReference type="InterPro" id="IPR012337">
    <property type="entry name" value="RNaseH-like_sf"/>
</dbReference>
<organism evidence="2 3">
    <name type="scientific">Phyllosticta capitalensis</name>
    <dbReference type="NCBI Taxonomy" id="121624"/>
    <lineage>
        <taxon>Eukaryota</taxon>
        <taxon>Fungi</taxon>
        <taxon>Dikarya</taxon>
        <taxon>Ascomycota</taxon>
        <taxon>Pezizomycotina</taxon>
        <taxon>Dothideomycetes</taxon>
        <taxon>Dothideomycetes incertae sedis</taxon>
        <taxon>Botryosphaeriales</taxon>
        <taxon>Phyllostictaceae</taxon>
        <taxon>Phyllosticta</taxon>
    </lineage>
</organism>
<dbReference type="Gene3D" id="3.30.420.10">
    <property type="entry name" value="Ribonuclease H-like superfamily/Ribonuclease H"/>
    <property type="match status" value="1"/>
</dbReference>
<evidence type="ECO:0008006" key="4">
    <source>
        <dbReference type="Google" id="ProtNLM"/>
    </source>
</evidence>
<evidence type="ECO:0000313" key="2">
    <source>
        <dbReference type="EMBL" id="KAK8237813.1"/>
    </source>
</evidence>
<sequence length="170" mass="19021">MVHASTMGQAMPGPASASLLERTLTINGHTRSLVLERGRVRRPNCWQSPKESPKPHKRSLRSPKNTAAFVIATDSNNAVQGVINNLPEWKANGFLNTKGYPICDEAEFRQLDATITKYENLGWSIGLWYVPREYNREADELAGNGARADEGPPRQTFVNAYQVVEYYAEN</sequence>
<proteinExistence type="predicted"/>
<dbReference type="Proteomes" id="UP001492380">
    <property type="component" value="Unassembled WGS sequence"/>
</dbReference>
<comment type="caution">
    <text evidence="2">The sequence shown here is derived from an EMBL/GenBank/DDBJ whole genome shotgun (WGS) entry which is preliminary data.</text>
</comment>
<evidence type="ECO:0000313" key="3">
    <source>
        <dbReference type="Proteomes" id="UP001492380"/>
    </source>
</evidence>
<reference evidence="2 3" key="1">
    <citation type="submission" date="2024-04" db="EMBL/GenBank/DDBJ databases">
        <title>Phyllosticta paracitricarpa is synonymous to the EU quarantine fungus P. citricarpa based on phylogenomic analyses.</title>
        <authorList>
            <consortium name="Lawrence Berkeley National Laboratory"/>
            <person name="Van Ingen-Buijs V.A."/>
            <person name="Van Westerhoven A.C."/>
            <person name="Haridas S."/>
            <person name="Skiadas P."/>
            <person name="Martin F."/>
            <person name="Groenewald J.Z."/>
            <person name="Crous P.W."/>
            <person name="Seidl M.F."/>
        </authorList>
    </citation>
    <scope>NUCLEOTIDE SEQUENCE [LARGE SCALE GENOMIC DNA]</scope>
    <source>
        <strain evidence="2 3">CBS 123374</strain>
    </source>
</reference>
<dbReference type="InterPro" id="IPR036397">
    <property type="entry name" value="RNaseH_sf"/>
</dbReference>